<dbReference type="Pfam" id="PF04185">
    <property type="entry name" value="Phosphoesterase"/>
    <property type="match status" value="1"/>
</dbReference>
<dbReference type="GO" id="GO:0016788">
    <property type="term" value="F:hydrolase activity, acting on ester bonds"/>
    <property type="evidence" value="ECO:0007669"/>
    <property type="project" value="InterPro"/>
</dbReference>
<dbReference type="Pfam" id="PF10282">
    <property type="entry name" value="Lactonase"/>
    <property type="match status" value="1"/>
</dbReference>
<sequence length="868" mass="94840">MRTLALFVLLGLVAVAQEPKTPPPARVLPGLQRDGFVQLPNGWKLNATGKQIDVGDFPVNIQFHPTGQFAAVLHNGYRDHEVAIIGLADTTRKIVSRVTMPQSFTGLAFSPDGKQLYASGGEFDRVHVWDFDKGLLHNARTISIAEEKGRMVAGGLCLDTTGKDLFVAAVWADAVVRVPLDNPDNKVVIRLTAAETKPEVPLGDPPSPPDNRREVDKDVADDMSKGVVKDNSFPYTCLAERSGRRLFVSLWANAKVAVIDLETNKVVAGWPTAAHPTEMALSPNGRTLFVACANSTKVSVFDTATGETVQTIHCALYPQAPSGNTPNSLCLTPDGEMLFVANADANNLAVFNVADPKAVKPLGFIPTSWYPTSVRFNPKDKTLYVANGKGRVSKANPSGPNPEKPTTTIEYIGSLFSGTVSTIPLPTPADMAKYSKVAYQCSPLNKENEPRAEGVAADNPIPRKAGDKSPIKHCIYVVKENRTYDQVFGDIKAGNGEPSLCLFPEQVTPNLHKLATEFVLLDNTYVEGEVSADGHEWSMGAYATDFVEKMWPLSYRGSPKKTFGYPAEGAMDEMARPAGGYLWDRAKDAGVSYRSYGEWIENGKKKADGTFEDGRATVKALEGHFDPKFRSYDLDVTDQARADRFIEELARFEKEGTFPRLTIIKLPNDHTAGTRVGKPTPSAMVADNDLALGRIVEAVSKSKFWKETAIFVIEDDAQNGPDHVDAHRVEALVISPYTKRKFVDSTMYSTSSLLRTMELILGLKPMSQFDAAARPMYHSFSATPDFTPYTHAQAKVDIKALNKPGAVGAALSQKLNLAKEDQADDLQFNDIIWKSVKGANSRMPAPVRAAFFVPVKPKKDKKDDDDDD</sequence>
<dbReference type="InterPro" id="IPR007312">
    <property type="entry name" value="Phosphoesterase"/>
</dbReference>
<proteinExistence type="predicted"/>
<dbReference type="Gene3D" id="2.130.10.10">
    <property type="entry name" value="YVTN repeat-like/Quinoprotein amine dehydrogenase"/>
    <property type="match status" value="2"/>
</dbReference>
<dbReference type="OrthoDB" id="9772811at2"/>
<organism evidence="2 3">
    <name type="scientific">Limnoglobus roseus</name>
    <dbReference type="NCBI Taxonomy" id="2598579"/>
    <lineage>
        <taxon>Bacteria</taxon>
        <taxon>Pseudomonadati</taxon>
        <taxon>Planctomycetota</taxon>
        <taxon>Planctomycetia</taxon>
        <taxon>Gemmatales</taxon>
        <taxon>Gemmataceae</taxon>
        <taxon>Limnoglobus</taxon>
    </lineage>
</organism>
<dbReference type="PANTHER" id="PTHR47197:SF3">
    <property type="entry name" value="DIHYDRO-HEME D1 DEHYDROGENASE"/>
    <property type="match status" value="1"/>
</dbReference>
<dbReference type="EMBL" id="CP042425">
    <property type="protein sequence ID" value="QEL15181.1"/>
    <property type="molecule type" value="Genomic_DNA"/>
</dbReference>
<dbReference type="SUPFAM" id="SSF51004">
    <property type="entry name" value="C-terminal (heme d1) domain of cytochrome cd1-nitrite reductase"/>
    <property type="match status" value="1"/>
</dbReference>
<dbReference type="InterPro" id="IPR019405">
    <property type="entry name" value="Lactonase_7-beta_prop"/>
</dbReference>
<dbReference type="InterPro" id="IPR011048">
    <property type="entry name" value="Haem_d1_sf"/>
</dbReference>
<dbReference type="KEGG" id="lrs:PX52LOC_02096"/>
<keyword evidence="3" id="KW-1185">Reference proteome</keyword>
<dbReference type="InterPro" id="IPR051200">
    <property type="entry name" value="Host-pathogen_enzymatic-act"/>
</dbReference>
<dbReference type="InterPro" id="IPR017850">
    <property type="entry name" value="Alkaline_phosphatase_core_sf"/>
</dbReference>
<dbReference type="InterPro" id="IPR001680">
    <property type="entry name" value="WD40_rpt"/>
</dbReference>
<reference evidence="3" key="1">
    <citation type="submission" date="2019-08" db="EMBL/GenBank/DDBJ databases">
        <title>Limnoglobus roseus gen. nov., sp. nov., a novel freshwater planctomycete with a giant genome from the family Gemmataceae.</title>
        <authorList>
            <person name="Kulichevskaya I.S."/>
            <person name="Naumoff D.G."/>
            <person name="Miroshnikov K."/>
            <person name="Ivanova A."/>
            <person name="Philippov D.A."/>
            <person name="Hakobyan A."/>
            <person name="Rijpstra I.C."/>
            <person name="Sinninghe Damste J.S."/>
            <person name="Liesack W."/>
            <person name="Dedysh S.N."/>
        </authorList>
    </citation>
    <scope>NUCLEOTIDE SEQUENCE [LARGE SCALE GENOMIC DNA]</scope>
    <source>
        <strain evidence="3">PX52</strain>
    </source>
</reference>
<dbReference type="SUPFAM" id="SSF53649">
    <property type="entry name" value="Alkaline phosphatase-like"/>
    <property type="match status" value="1"/>
</dbReference>
<name>A0A5C1A7L9_9BACT</name>
<dbReference type="AlphaFoldDB" id="A0A5C1A7L9"/>
<protein>
    <submittedName>
        <fullName evidence="2">YVTN family beta-propeller repeat-containing protein</fullName>
    </submittedName>
</protein>
<evidence type="ECO:0000313" key="2">
    <source>
        <dbReference type="EMBL" id="QEL15181.1"/>
    </source>
</evidence>
<gene>
    <name evidence="2" type="ORF">PX52LOC_02096</name>
</gene>
<dbReference type="Gene3D" id="3.40.720.10">
    <property type="entry name" value="Alkaline Phosphatase, subunit A"/>
    <property type="match status" value="1"/>
</dbReference>
<dbReference type="InterPro" id="IPR015943">
    <property type="entry name" value="WD40/YVTN_repeat-like_dom_sf"/>
</dbReference>
<dbReference type="SMART" id="SM00320">
    <property type="entry name" value="WD40"/>
    <property type="match status" value="3"/>
</dbReference>
<accession>A0A5C1A7L9</accession>
<dbReference type="PANTHER" id="PTHR47197">
    <property type="entry name" value="PROTEIN NIRF"/>
    <property type="match status" value="1"/>
</dbReference>
<evidence type="ECO:0000256" key="1">
    <source>
        <dbReference type="ARBA" id="ARBA00022801"/>
    </source>
</evidence>
<dbReference type="RefSeq" id="WP_149110016.1">
    <property type="nucleotide sequence ID" value="NZ_CP042425.1"/>
</dbReference>
<evidence type="ECO:0000313" key="3">
    <source>
        <dbReference type="Proteomes" id="UP000324974"/>
    </source>
</evidence>
<keyword evidence="1" id="KW-0378">Hydrolase</keyword>
<dbReference type="Proteomes" id="UP000324974">
    <property type="component" value="Chromosome"/>
</dbReference>